<dbReference type="AlphaFoldDB" id="A0A7C1VXK1"/>
<sequence>MHIKKKSLVNADKLYSHNYNGLLTVKTIRHSIKIKPSGRFYMESMQSFMKNVGISAKFIALVGLTATMTACSSAPIKQSQTEPALDTKTVAVSPEVEKQPEETLPLSPELMYYILTAEVAGQRGEIGAAVELYERAADMVDSPKLASRSAQVATLSRNEQRINHALDRWVEVDPSNADVYIMQAPFLMIDKDYDGAIKAINKALALAPEKEQLYLVRVTENLAEVASPEQALATVKQLDVYQQGNPAAHYSYARLAFFYKQYEETLAEINPLLDAEPNNQSYLILKADTLQRLGKSKEALKLIEKAAKQDDATDELRFTYGKLLGDDGQLDKAKQVFESIQLTNPENRDVLYALGLLALEEKDGETAKSYFNDLLKVGDPTNQAAYFMGISEELNGNIDAAMMWFASVPVQSSRFNMAQTHYINLLVEHKDINKARQHLAKLRNDLPQQALQYYLFEASLLRDNGMQQQAYDLLTETLSQYPDNIDVLYSRAMVAESIDKLASLEKDLGRILELDPNNSQALNALGYTLADRTDRYEEALALISKALAIKPGDPYYLDSLGWVYYRIGKLDEAEKYLRQAATAQPDPEFIAHLGEVLWAQGKKKEAKKVWQQGLEKDQDNGLLKETMQRLGV</sequence>
<feature type="repeat" description="TPR" evidence="3">
    <location>
        <begin position="554"/>
        <end position="587"/>
    </location>
</feature>
<feature type="repeat" description="TPR" evidence="3">
    <location>
        <begin position="177"/>
        <end position="210"/>
    </location>
</feature>
<evidence type="ECO:0000256" key="1">
    <source>
        <dbReference type="ARBA" id="ARBA00022737"/>
    </source>
</evidence>
<dbReference type="Proteomes" id="UP000886384">
    <property type="component" value="Unassembled WGS sequence"/>
</dbReference>
<comment type="caution">
    <text evidence="4">The sequence shown here is derived from an EMBL/GenBank/DDBJ whole genome shotgun (WGS) entry which is preliminary data.</text>
</comment>
<organism evidence="4">
    <name type="scientific">Methylophaga aminisulfidivorans</name>
    <dbReference type="NCBI Taxonomy" id="230105"/>
    <lineage>
        <taxon>Bacteria</taxon>
        <taxon>Pseudomonadati</taxon>
        <taxon>Pseudomonadota</taxon>
        <taxon>Gammaproteobacteria</taxon>
        <taxon>Thiotrichales</taxon>
        <taxon>Piscirickettsiaceae</taxon>
        <taxon>Methylophaga</taxon>
    </lineage>
</organism>
<dbReference type="PANTHER" id="PTHR45586:SF1">
    <property type="entry name" value="LIPOPOLYSACCHARIDE ASSEMBLY PROTEIN B"/>
    <property type="match status" value="1"/>
</dbReference>
<evidence type="ECO:0000256" key="3">
    <source>
        <dbReference type="PROSITE-ProRule" id="PRU00339"/>
    </source>
</evidence>
<dbReference type="InterPro" id="IPR019734">
    <property type="entry name" value="TPR_rpt"/>
</dbReference>
<keyword evidence="1" id="KW-0677">Repeat</keyword>
<keyword evidence="2 3" id="KW-0802">TPR repeat</keyword>
<dbReference type="InterPro" id="IPR011990">
    <property type="entry name" value="TPR-like_helical_dom_sf"/>
</dbReference>
<accession>A0A7C1VXK1</accession>
<protein>
    <submittedName>
        <fullName evidence="4">Tetratricopeptide repeat protein</fullName>
    </submittedName>
</protein>
<dbReference type="PANTHER" id="PTHR45586">
    <property type="entry name" value="TPR REPEAT-CONTAINING PROTEIN PA4667"/>
    <property type="match status" value="1"/>
</dbReference>
<reference evidence="4" key="1">
    <citation type="journal article" date="2020" name="mSystems">
        <title>Genome- and Community-Level Interaction Insights into Carbon Utilization and Element Cycling Functions of Hydrothermarchaeota in Hydrothermal Sediment.</title>
        <authorList>
            <person name="Zhou Z."/>
            <person name="Liu Y."/>
            <person name="Xu W."/>
            <person name="Pan J."/>
            <person name="Luo Z.H."/>
            <person name="Li M."/>
        </authorList>
    </citation>
    <scope>NUCLEOTIDE SEQUENCE [LARGE SCALE GENOMIC DNA]</scope>
    <source>
        <strain evidence="4">HyVt-380</strain>
    </source>
</reference>
<gene>
    <name evidence="4" type="ORF">ENI26_08610</name>
</gene>
<name>A0A7C1VXK1_9GAMM</name>
<proteinExistence type="predicted"/>
<dbReference type="Gene3D" id="1.25.40.10">
    <property type="entry name" value="Tetratricopeptide repeat domain"/>
    <property type="match status" value="3"/>
</dbReference>
<evidence type="ECO:0000256" key="2">
    <source>
        <dbReference type="ARBA" id="ARBA00022803"/>
    </source>
</evidence>
<dbReference type="Pfam" id="PF13431">
    <property type="entry name" value="TPR_17"/>
    <property type="match status" value="1"/>
</dbReference>
<dbReference type="PROSITE" id="PS50005">
    <property type="entry name" value="TPR"/>
    <property type="match status" value="2"/>
</dbReference>
<evidence type="ECO:0000313" key="4">
    <source>
        <dbReference type="EMBL" id="HEC74419.1"/>
    </source>
</evidence>
<dbReference type="SUPFAM" id="SSF48452">
    <property type="entry name" value="TPR-like"/>
    <property type="match status" value="2"/>
</dbReference>
<dbReference type="SMART" id="SM00028">
    <property type="entry name" value="TPR"/>
    <property type="match status" value="9"/>
</dbReference>
<dbReference type="InterPro" id="IPR051012">
    <property type="entry name" value="CellSynth/LPSAsmb/PSIAsmb"/>
</dbReference>
<dbReference type="EMBL" id="DRHY01000184">
    <property type="protein sequence ID" value="HEC74419.1"/>
    <property type="molecule type" value="Genomic_DNA"/>
</dbReference>
<dbReference type="Pfam" id="PF13432">
    <property type="entry name" value="TPR_16"/>
    <property type="match status" value="1"/>
</dbReference>